<dbReference type="EMBL" id="VNJI01000008">
    <property type="protein sequence ID" value="TVY10452.1"/>
    <property type="molecule type" value="Genomic_DNA"/>
</dbReference>
<organism evidence="4 5">
    <name type="scientific">Paenibacillus cremeus</name>
    <dbReference type="NCBI Taxonomy" id="2163881"/>
    <lineage>
        <taxon>Bacteria</taxon>
        <taxon>Bacillati</taxon>
        <taxon>Bacillota</taxon>
        <taxon>Bacilli</taxon>
        <taxon>Bacillales</taxon>
        <taxon>Paenibacillaceae</taxon>
        <taxon>Paenibacillus</taxon>
    </lineage>
</organism>
<name>A0A559KE95_9BACL</name>
<comment type="caution">
    <text evidence="4">The sequence shown here is derived from an EMBL/GenBank/DDBJ whole genome shotgun (WGS) entry which is preliminary data.</text>
</comment>
<evidence type="ECO:0000313" key="4">
    <source>
        <dbReference type="EMBL" id="TVY10452.1"/>
    </source>
</evidence>
<feature type="domain" description="Protein-glutamine gamma-glutamyltransferase-like C-terminal" evidence="3">
    <location>
        <begin position="370"/>
        <end position="442"/>
    </location>
</feature>
<dbReference type="OrthoDB" id="2663086at2"/>
<feature type="transmembrane region" description="Helical" evidence="2">
    <location>
        <begin position="271"/>
        <end position="292"/>
    </location>
</feature>
<keyword evidence="2" id="KW-0812">Transmembrane</keyword>
<protein>
    <submittedName>
        <fullName evidence="4">DUF4129 domain-containing protein</fullName>
    </submittedName>
</protein>
<feature type="transmembrane region" description="Helical" evidence="2">
    <location>
        <begin position="43"/>
        <end position="65"/>
    </location>
</feature>
<feature type="transmembrane region" description="Helical" evidence="2">
    <location>
        <begin position="7"/>
        <end position="31"/>
    </location>
</feature>
<sequence>MKAYAAALGLAVAKGLVELLLFFPALFLVILYALPSEPPMLRWLWFAALPLCYAVGYAVGGISVLHQKYRLHGCLIALAFGWTFLFFGSSYVLIYGWLFVWLLTYRGSQMTRMAWQDYFPGSFYLLGMILYFATSVVTRIVPTFTAAEYAALTWCGIAALAVTLLMVNQGNLRKETLSSKKDVVLASTVVLQNRILISIVFAAILVFALYRQLEEAVIWLKDQLILALLWVLSLFDQPSGPTQSDQPAPPPPMGQEPPGEAAWWWVLLEKAALIFAYVVAAVMIVFLLYQLIRVLARWIRRAISWLRAYLEEGGLRDSGTGYQDDVESLVDWEELRDGLAARFRRFFQGGSGKEPGWHELKDNRERVRFLYRAMLETGVKAGYRVKPHLTPKETGRELEQWEQSQRKAEAEPRAIVPLYEQVRYGDRDVSDADVAEAKRKLEAGGRKLT</sequence>
<feature type="transmembrane region" description="Helical" evidence="2">
    <location>
        <begin position="77"/>
        <end position="103"/>
    </location>
</feature>
<dbReference type="Proteomes" id="UP000317036">
    <property type="component" value="Unassembled WGS sequence"/>
</dbReference>
<evidence type="ECO:0000256" key="2">
    <source>
        <dbReference type="SAM" id="Phobius"/>
    </source>
</evidence>
<gene>
    <name evidence="4" type="ORF">FPZ49_08650</name>
</gene>
<keyword evidence="5" id="KW-1185">Reference proteome</keyword>
<dbReference type="AlphaFoldDB" id="A0A559KE95"/>
<feature type="transmembrane region" description="Helical" evidence="2">
    <location>
        <begin position="149"/>
        <end position="169"/>
    </location>
</feature>
<keyword evidence="2" id="KW-1133">Transmembrane helix</keyword>
<feature type="transmembrane region" description="Helical" evidence="2">
    <location>
        <begin position="123"/>
        <end position="142"/>
    </location>
</feature>
<feature type="transmembrane region" description="Helical" evidence="2">
    <location>
        <begin position="189"/>
        <end position="210"/>
    </location>
</feature>
<feature type="transmembrane region" description="Helical" evidence="2">
    <location>
        <begin position="217"/>
        <end position="235"/>
    </location>
</feature>
<reference evidence="4 5" key="1">
    <citation type="submission" date="2019-07" db="EMBL/GenBank/DDBJ databases">
        <authorList>
            <person name="Kim J."/>
        </authorList>
    </citation>
    <scope>NUCLEOTIDE SEQUENCE [LARGE SCALE GENOMIC DNA]</scope>
    <source>
        <strain evidence="4 5">JC52</strain>
    </source>
</reference>
<accession>A0A559KE95</accession>
<dbReference type="InterPro" id="IPR025403">
    <property type="entry name" value="TgpA-like_C"/>
</dbReference>
<dbReference type="RefSeq" id="WP_144845557.1">
    <property type="nucleotide sequence ID" value="NZ_VNJI01000008.1"/>
</dbReference>
<keyword evidence="2" id="KW-0472">Membrane</keyword>
<dbReference type="Pfam" id="PF13559">
    <property type="entry name" value="DUF4129"/>
    <property type="match status" value="1"/>
</dbReference>
<evidence type="ECO:0000256" key="1">
    <source>
        <dbReference type="SAM" id="MobiDB-lite"/>
    </source>
</evidence>
<evidence type="ECO:0000313" key="5">
    <source>
        <dbReference type="Proteomes" id="UP000317036"/>
    </source>
</evidence>
<feature type="region of interest" description="Disordered" evidence="1">
    <location>
        <begin position="393"/>
        <end position="412"/>
    </location>
</feature>
<proteinExistence type="predicted"/>
<evidence type="ECO:0000259" key="3">
    <source>
        <dbReference type="Pfam" id="PF13559"/>
    </source>
</evidence>